<dbReference type="InterPro" id="IPR044656">
    <property type="entry name" value="HSP14.7/HSP23.5/HSP23.6-like"/>
</dbReference>
<evidence type="ECO:0000256" key="7">
    <source>
        <dbReference type="RuleBase" id="RU003616"/>
    </source>
</evidence>
<evidence type="ECO:0000256" key="3">
    <source>
        <dbReference type="ARBA" id="ARBA00023016"/>
    </source>
</evidence>
<dbReference type="InterPro" id="IPR002068">
    <property type="entry name" value="A-crystallin/Hsp20_dom"/>
</dbReference>
<evidence type="ECO:0000256" key="2">
    <source>
        <dbReference type="ARBA" id="ARBA00022946"/>
    </source>
</evidence>
<dbReference type="PANTHER" id="PTHR46991:SF11">
    <property type="entry name" value="SMALL HEAT SHOCK PROTEIN HSPF"/>
    <property type="match status" value="1"/>
</dbReference>
<keyword evidence="3" id="KW-0346">Stress response</keyword>
<evidence type="ECO:0000256" key="1">
    <source>
        <dbReference type="ARBA" id="ARBA00004173"/>
    </source>
</evidence>
<feature type="region of interest" description="Disordered" evidence="8">
    <location>
        <begin position="45"/>
        <end position="78"/>
    </location>
</feature>
<comment type="subunit">
    <text evidence="5">May form oligomeric structures.</text>
</comment>
<accession>A0A8D7FGJ5</accession>
<dbReference type="PROSITE" id="PS01031">
    <property type="entry name" value="SHSP"/>
    <property type="match status" value="1"/>
</dbReference>
<keyword evidence="4" id="KW-0496">Mitochondrion</keyword>
<feature type="region of interest" description="Disordered" evidence="8">
    <location>
        <begin position="156"/>
        <end position="180"/>
    </location>
</feature>
<dbReference type="InterPro" id="IPR008978">
    <property type="entry name" value="HSP20-like_chaperone"/>
</dbReference>
<dbReference type="GO" id="GO:0009408">
    <property type="term" value="P:response to heat"/>
    <property type="evidence" value="ECO:0007669"/>
    <property type="project" value="UniProtKB-ARBA"/>
</dbReference>
<sequence>MAAMIASRSAALSKLVERLLVSPGRPVAAATTRLFSTGTLRDYDDDNRDVDLERRPDSPAAAHRRRADSFPSLQGSQVFDPFNPTRSLSQVLNLMDQMLDNPIFAAAGPSGAAGGLRRGWDAREDEHALHLRVDMPGLGKEHVKVWAEHNTLVIKGESDKEAGEEGEESTGRRYSSRIDLPPESYRLDQIRAEMKNGVLKVVVPKVKEEERKDVFQVNIE</sequence>
<dbReference type="SUPFAM" id="SSF49764">
    <property type="entry name" value="HSP20-like chaperones"/>
    <property type="match status" value="1"/>
</dbReference>
<feature type="domain" description="SHSP" evidence="9">
    <location>
        <begin position="111"/>
        <end position="220"/>
    </location>
</feature>
<dbReference type="CDD" id="cd06464">
    <property type="entry name" value="ACD_sHsps-like"/>
    <property type="match status" value="1"/>
</dbReference>
<dbReference type="EMBL" id="HG996476">
    <property type="protein sequence ID" value="CAG1855040.1"/>
    <property type="molecule type" value="Genomic_DNA"/>
</dbReference>
<gene>
    <name evidence="10" type="ORF">GSMUA_332660.1</name>
</gene>
<keyword evidence="2" id="KW-0809">Transit peptide</keyword>
<dbReference type="Gene3D" id="2.60.40.790">
    <property type="match status" value="1"/>
</dbReference>
<dbReference type="FunFam" id="2.60.40.790:FF:000047">
    <property type="entry name" value="23.6 kDa heat shock protein mitochondrial"/>
    <property type="match status" value="1"/>
</dbReference>
<organism evidence="10">
    <name type="scientific">Musa acuminata subsp. malaccensis</name>
    <name type="common">Wild banana</name>
    <name type="synonym">Musa malaccensis</name>
    <dbReference type="NCBI Taxonomy" id="214687"/>
    <lineage>
        <taxon>Eukaryota</taxon>
        <taxon>Viridiplantae</taxon>
        <taxon>Streptophyta</taxon>
        <taxon>Embryophyta</taxon>
        <taxon>Tracheophyta</taxon>
        <taxon>Spermatophyta</taxon>
        <taxon>Magnoliopsida</taxon>
        <taxon>Liliopsida</taxon>
        <taxon>Zingiberales</taxon>
        <taxon>Musaceae</taxon>
        <taxon>Musa</taxon>
    </lineage>
</organism>
<evidence type="ECO:0000313" key="10">
    <source>
        <dbReference type="EMBL" id="CAG1855040.1"/>
    </source>
</evidence>
<dbReference type="GO" id="GO:0005739">
    <property type="term" value="C:mitochondrion"/>
    <property type="evidence" value="ECO:0007669"/>
    <property type="project" value="UniProtKB-SubCell"/>
</dbReference>
<name>A0A8D7FGJ5_MUSAM</name>
<reference evidence="10" key="1">
    <citation type="submission" date="2021-03" db="EMBL/GenBank/DDBJ databases">
        <authorList>
            <consortium name="Genoscope - CEA"/>
            <person name="William W."/>
        </authorList>
    </citation>
    <scope>NUCLEOTIDE SEQUENCE</scope>
    <source>
        <strain evidence="10">Doubled-haploid Pahang</strain>
    </source>
</reference>
<dbReference type="Pfam" id="PF00011">
    <property type="entry name" value="HSP20"/>
    <property type="match status" value="1"/>
</dbReference>
<evidence type="ECO:0000256" key="8">
    <source>
        <dbReference type="SAM" id="MobiDB-lite"/>
    </source>
</evidence>
<evidence type="ECO:0000259" key="9">
    <source>
        <dbReference type="PROSITE" id="PS01031"/>
    </source>
</evidence>
<evidence type="ECO:0000256" key="5">
    <source>
        <dbReference type="ARBA" id="ARBA00062444"/>
    </source>
</evidence>
<dbReference type="PANTHER" id="PTHR46991">
    <property type="entry name" value="23.5 KDA HEAT SHOCK PROTEIN, MITOCHONDRIAL"/>
    <property type="match status" value="1"/>
</dbReference>
<comment type="subcellular location">
    <subcellularLocation>
        <location evidence="1">Mitochondrion</location>
    </subcellularLocation>
</comment>
<protein>
    <submittedName>
        <fullName evidence="10">(wild Malaysian banana) hypothetical protein</fullName>
    </submittedName>
</protein>
<evidence type="ECO:0000256" key="6">
    <source>
        <dbReference type="PROSITE-ProRule" id="PRU00285"/>
    </source>
</evidence>
<evidence type="ECO:0000256" key="4">
    <source>
        <dbReference type="ARBA" id="ARBA00023128"/>
    </source>
</evidence>
<dbReference type="AlphaFoldDB" id="A0A8D7FGJ5"/>
<proteinExistence type="inferred from homology"/>
<comment type="similarity">
    <text evidence="6 7">Belongs to the small heat shock protein (HSP20) family.</text>
</comment>